<comment type="caution">
    <text evidence="1">The sequence shown here is derived from an EMBL/GenBank/DDBJ whole genome shotgun (WGS) entry which is preliminary data.</text>
</comment>
<name>X1IX60_9ZZZZ</name>
<evidence type="ECO:0000313" key="1">
    <source>
        <dbReference type="EMBL" id="GAH70684.1"/>
    </source>
</evidence>
<feature type="non-terminal residue" evidence="1">
    <location>
        <position position="116"/>
    </location>
</feature>
<proteinExistence type="predicted"/>
<dbReference type="EMBL" id="BARU01029765">
    <property type="protein sequence ID" value="GAH70684.1"/>
    <property type="molecule type" value="Genomic_DNA"/>
</dbReference>
<accession>X1IX60</accession>
<reference evidence="1" key="1">
    <citation type="journal article" date="2014" name="Front. Microbiol.">
        <title>High frequency of phylogenetically diverse reductive dehalogenase-homologous genes in deep subseafloor sedimentary metagenomes.</title>
        <authorList>
            <person name="Kawai M."/>
            <person name="Futagami T."/>
            <person name="Toyoda A."/>
            <person name="Takaki Y."/>
            <person name="Nishi S."/>
            <person name="Hori S."/>
            <person name="Arai W."/>
            <person name="Tsubouchi T."/>
            <person name="Morono Y."/>
            <person name="Uchiyama I."/>
            <person name="Ito T."/>
            <person name="Fujiyama A."/>
            <person name="Inagaki F."/>
            <person name="Takami H."/>
        </authorList>
    </citation>
    <scope>NUCLEOTIDE SEQUENCE</scope>
    <source>
        <strain evidence="1">Expedition CK06-06</strain>
    </source>
</reference>
<organism evidence="1">
    <name type="scientific">marine sediment metagenome</name>
    <dbReference type="NCBI Taxonomy" id="412755"/>
    <lineage>
        <taxon>unclassified sequences</taxon>
        <taxon>metagenomes</taxon>
        <taxon>ecological metagenomes</taxon>
    </lineage>
</organism>
<protein>
    <submittedName>
        <fullName evidence="1">Uncharacterized protein</fullName>
    </submittedName>
</protein>
<dbReference type="AlphaFoldDB" id="X1IX60"/>
<gene>
    <name evidence="1" type="ORF">S03H2_47301</name>
</gene>
<sequence>MSRRYYAKGKKTYAKNQNFEQDQLGKEKERYLISIDLMSLKTLKDYDLMGWRGEFYFKADGPKVFKTRFPNKGTIKLQRNQNFTSKADMNLWSQFKTVKAGASAVERVTIILREQD</sequence>